<gene>
    <name evidence="5" type="primary">20209210</name>
    <name evidence="4" type="ORF">HELRODRAFT_183764</name>
</gene>
<dbReference type="GO" id="GO:0071222">
    <property type="term" value="P:cellular response to lipopolysaccharide"/>
    <property type="evidence" value="ECO:0000318"/>
    <property type="project" value="GO_Central"/>
</dbReference>
<dbReference type="GeneID" id="20209210"/>
<evidence type="ECO:0000313" key="5">
    <source>
        <dbReference type="EnsemblMetazoa" id="HelroP183764"/>
    </source>
</evidence>
<dbReference type="Proteomes" id="UP000015101">
    <property type="component" value="Unassembled WGS sequence"/>
</dbReference>
<dbReference type="PANTHER" id="PTHR31882">
    <property type="entry name" value="TNFAIP3-INTERACTING PROTEIN COILED COIL FAMILY MEMBER"/>
    <property type="match status" value="1"/>
</dbReference>
<dbReference type="AlphaFoldDB" id="T1FK61"/>
<dbReference type="GO" id="GO:0005737">
    <property type="term" value="C:cytoplasm"/>
    <property type="evidence" value="ECO:0007669"/>
    <property type="project" value="UniProtKB-ARBA"/>
</dbReference>
<dbReference type="EMBL" id="KB095895">
    <property type="protein sequence ID" value="ESO10299.1"/>
    <property type="molecule type" value="Genomic_DNA"/>
</dbReference>
<dbReference type="Gene3D" id="1.20.5.990">
    <property type="entry name" value="Nemo cc2-lz domain - 1d5 darpin complex"/>
    <property type="match status" value="1"/>
</dbReference>
<protein>
    <submittedName>
        <fullName evidence="4 5">Uncharacterized protein</fullName>
    </submittedName>
</protein>
<dbReference type="PANTHER" id="PTHR31882:SF11">
    <property type="entry name" value="HDA1 COMPLEX SUBUNIT 2"/>
    <property type="match status" value="1"/>
</dbReference>
<reference evidence="5" key="3">
    <citation type="submission" date="2015-06" db="UniProtKB">
        <authorList>
            <consortium name="EnsemblMetazoa"/>
        </authorList>
    </citation>
    <scope>IDENTIFICATION</scope>
</reference>
<evidence type="ECO:0000256" key="2">
    <source>
        <dbReference type="SAM" id="Coils"/>
    </source>
</evidence>
<feature type="coiled-coil region" evidence="2">
    <location>
        <begin position="49"/>
        <end position="97"/>
    </location>
</feature>
<evidence type="ECO:0000313" key="6">
    <source>
        <dbReference type="Proteomes" id="UP000015101"/>
    </source>
</evidence>
<dbReference type="RefSeq" id="XP_009011595.1">
    <property type="nucleotide sequence ID" value="XM_009013347.1"/>
</dbReference>
<dbReference type="CTD" id="20209210"/>
<feature type="compositionally biased region" description="Basic and acidic residues" evidence="3">
    <location>
        <begin position="325"/>
        <end position="336"/>
    </location>
</feature>
<organism evidence="5 6">
    <name type="scientific">Helobdella robusta</name>
    <name type="common">Californian leech</name>
    <dbReference type="NCBI Taxonomy" id="6412"/>
    <lineage>
        <taxon>Eukaryota</taxon>
        <taxon>Metazoa</taxon>
        <taxon>Spiralia</taxon>
        <taxon>Lophotrochozoa</taxon>
        <taxon>Annelida</taxon>
        <taxon>Clitellata</taxon>
        <taxon>Hirudinea</taxon>
        <taxon>Rhynchobdellida</taxon>
        <taxon>Glossiphoniidae</taxon>
        <taxon>Helobdella</taxon>
    </lineage>
</organism>
<reference evidence="6" key="1">
    <citation type="submission" date="2012-12" db="EMBL/GenBank/DDBJ databases">
        <authorList>
            <person name="Hellsten U."/>
            <person name="Grimwood J."/>
            <person name="Chapman J.A."/>
            <person name="Shapiro H."/>
            <person name="Aerts A."/>
            <person name="Otillar R.P."/>
            <person name="Terry A.Y."/>
            <person name="Boore J.L."/>
            <person name="Simakov O."/>
            <person name="Marletaz F."/>
            <person name="Cho S.-J."/>
            <person name="Edsinger-Gonzales E."/>
            <person name="Havlak P."/>
            <person name="Kuo D.-H."/>
            <person name="Larsson T."/>
            <person name="Lv J."/>
            <person name="Arendt D."/>
            <person name="Savage R."/>
            <person name="Osoegawa K."/>
            <person name="de Jong P."/>
            <person name="Lindberg D.R."/>
            <person name="Seaver E.C."/>
            <person name="Weisblat D.A."/>
            <person name="Putnam N.H."/>
            <person name="Grigoriev I.V."/>
            <person name="Rokhsar D.S."/>
        </authorList>
    </citation>
    <scope>NUCLEOTIDE SEQUENCE</scope>
</reference>
<dbReference type="EMBL" id="AMQM01008983">
    <property type="status" value="NOT_ANNOTATED_CDS"/>
    <property type="molecule type" value="Genomic_DNA"/>
</dbReference>
<dbReference type="OrthoDB" id="6066489at2759"/>
<evidence type="ECO:0000313" key="4">
    <source>
        <dbReference type="EMBL" id="ESO10299.1"/>
    </source>
</evidence>
<feature type="region of interest" description="Disordered" evidence="3">
    <location>
        <begin position="325"/>
        <end position="354"/>
    </location>
</feature>
<dbReference type="GO" id="GO:0006357">
    <property type="term" value="P:regulation of transcription by RNA polymerase II"/>
    <property type="evidence" value="ECO:0000318"/>
    <property type="project" value="GO_Central"/>
</dbReference>
<dbReference type="GO" id="GO:0043122">
    <property type="term" value="P:regulation of canonical NF-kappaB signal transduction"/>
    <property type="evidence" value="ECO:0007669"/>
    <property type="project" value="UniProtKB-ARBA"/>
</dbReference>
<dbReference type="EnsemblMetazoa" id="HelroT183764">
    <property type="protein sequence ID" value="HelroP183764"/>
    <property type="gene ID" value="HelroG183764"/>
</dbReference>
<dbReference type="HOGENOM" id="CLU_691305_0_0_1"/>
<keyword evidence="1 2" id="KW-0175">Coiled coil</keyword>
<accession>T1FK61</accession>
<evidence type="ECO:0000256" key="3">
    <source>
        <dbReference type="SAM" id="MobiDB-lite"/>
    </source>
</evidence>
<feature type="compositionally biased region" description="Polar residues" evidence="3">
    <location>
        <begin position="341"/>
        <end position="354"/>
    </location>
</feature>
<evidence type="ECO:0000256" key="1">
    <source>
        <dbReference type="ARBA" id="ARBA00023054"/>
    </source>
</evidence>
<reference evidence="4 6" key="2">
    <citation type="journal article" date="2013" name="Nature">
        <title>Insights into bilaterian evolution from three spiralian genomes.</title>
        <authorList>
            <person name="Simakov O."/>
            <person name="Marletaz F."/>
            <person name="Cho S.J."/>
            <person name="Edsinger-Gonzales E."/>
            <person name="Havlak P."/>
            <person name="Hellsten U."/>
            <person name="Kuo D.H."/>
            <person name="Larsson T."/>
            <person name="Lv J."/>
            <person name="Arendt D."/>
            <person name="Savage R."/>
            <person name="Osoegawa K."/>
            <person name="de Jong P."/>
            <person name="Grimwood J."/>
            <person name="Chapman J.A."/>
            <person name="Shapiro H."/>
            <person name="Aerts A."/>
            <person name="Otillar R.P."/>
            <person name="Terry A.Y."/>
            <person name="Boore J.L."/>
            <person name="Grigoriev I.V."/>
            <person name="Lindberg D.R."/>
            <person name="Seaver E.C."/>
            <person name="Weisblat D.A."/>
            <person name="Putnam N.H."/>
            <person name="Rokhsar D.S."/>
        </authorList>
    </citation>
    <scope>NUCLEOTIDE SEQUENCE</scope>
</reference>
<dbReference type="KEGG" id="hro:HELRODRAFT_183764"/>
<dbReference type="InParanoid" id="T1FK61"/>
<keyword evidence="6" id="KW-1185">Reference proteome</keyword>
<proteinExistence type="predicted"/>
<sequence>MDIESQLKCLIDEKRTVENENMHLKNIIQSQTDEIYNLKVSKLNSMKEIDDLKKERDILVIQLQTYKEDFSLERKDRESAQSKIIDLERDLLNMKQKYQNLVPSARIPQTTRRNIEESLSNDNCNSAMFNNGGISNNNIVNYDNTSDDLNSFSFLTNTNPSGCGICENPSPNRRRPVFETDNGVNPNSQIVKIVKNQPLKCTQITPNDFVIQDSRNSTGISNLFSKFCHKKPVYEPFCFVEDGNNFREPYLQKKIQTLKSRSLIDDRANRIDTDNHSSTTANLQNNISDNEMSAFLGNNNMSKFNLSSSDESVMHCYATPFKSADTHSKNHPEKFDGCPQNKPTSQQLQPASSSVKNIDKVSSFADIPNDEILQCPGCSKKFHISKHFDLILHSDECTG</sequence>
<name>T1FK61_HELRO</name>